<protein>
    <recommendedName>
        <fullName evidence="3">Methyl-accepting chemotaxis protein</fullName>
    </recommendedName>
</protein>
<keyword evidence="2" id="KW-1185">Reference proteome</keyword>
<evidence type="ECO:0000313" key="2">
    <source>
        <dbReference type="Proteomes" id="UP000023435"/>
    </source>
</evidence>
<comment type="caution">
    <text evidence="1">The sequence shown here is derived from an EMBL/GenBank/DDBJ whole genome shotgun (WGS) entry which is preliminary data.</text>
</comment>
<sequence length="119" mass="12805">MNDTATTAPRINAGVKDLHKALIAQQQALVDRLNRVRSSDEADALVREMHEINFRVMTCGSLLFKQTSAQIDTQVESVIAATGDLESAIASATRIAAVIKAASKFLGLVDKVLDKIKLA</sequence>
<dbReference type="OrthoDB" id="6058871at2"/>
<evidence type="ECO:0008006" key="3">
    <source>
        <dbReference type="Google" id="ProtNLM"/>
    </source>
</evidence>
<name>A0A108U4D9_9GAMM</name>
<reference evidence="1 2" key="1">
    <citation type="journal article" date="2014" name="Genome Announc.">
        <title>Draft Genome Sequence of Lysobacter capsici AZ78, a Bacterium Antagonistic to Plant-Pathogenic Oomycetes.</title>
        <authorList>
            <person name="Puopolo G."/>
            <person name="Sonego P."/>
            <person name="Engelen K."/>
            <person name="Pertot I."/>
        </authorList>
    </citation>
    <scope>NUCLEOTIDE SEQUENCE [LARGE SCALE GENOMIC DNA]</scope>
    <source>
        <strain evidence="1 2">AZ78</strain>
    </source>
</reference>
<accession>A0A108U4D9</accession>
<gene>
    <name evidence="1" type="ORF">AZ78_5006</name>
</gene>
<proteinExistence type="predicted"/>
<dbReference type="RefSeq" id="WP_036102669.1">
    <property type="nucleotide sequence ID" value="NZ_JAJA02000002.1"/>
</dbReference>
<organism evidence="1 2">
    <name type="scientific">Lysobacter capsici AZ78</name>
    <dbReference type="NCBI Taxonomy" id="1444315"/>
    <lineage>
        <taxon>Bacteria</taxon>
        <taxon>Pseudomonadati</taxon>
        <taxon>Pseudomonadota</taxon>
        <taxon>Gammaproteobacteria</taxon>
        <taxon>Lysobacterales</taxon>
        <taxon>Lysobacteraceae</taxon>
        <taxon>Lysobacter</taxon>
    </lineage>
</organism>
<evidence type="ECO:0000313" key="1">
    <source>
        <dbReference type="EMBL" id="KWS02339.1"/>
    </source>
</evidence>
<dbReference type="EMBL" id="JAJA02000002">
    <property type="protein sequence ID" value="KWS02339.1"/>
    <property type="molecule type" value="Genomic_DNA"/>
</dbReference>
<dbReference type="Proteomes" id="UP000023435">
    <property type="component" value="Unassembled WGS sequence"/>
</dbReference>
<dbReference type="AlphaFoldDB" id="A0A108U4D9"/>